<dbReference type="GO" id="GO:0004930">
    <property type="term" value="F:G protein-coupled receptor activity"/>
    <property type="evidence" value="ECO:0007669"/>
    <property type="project" value="UniProtKB-KW"/>
</dbReference>
<dbReference type="AlphaFoldDB" id="A0A913X6Y5"/>
<proteinExistence type="inferred from homology"/>
<dbReference type="EnsemblMetazoa" id="XM_021044264.2">
    <property type="protein sequence ID" value="XP_020899923.1"/>
    <property type="gene ID" value="LOC110238579"/>
</dbReference>
<dbReference type="PANTHER" id="PTHR22752">
    <property type="entry name" value="G PROTEIN-COUPLED RECEPTOR"/>
    <property type="match status" value="1"/>
</dbReference>
<dbReference type="Pfam" id="PF00001">
    <property type="entry name" value="7tm_1"/>
    <property type="match status" value="1"/>
</dbReference>
<evidence type="ECO:0000256" key="7">
    <source>
        <dbReference type="ARBA" id="ARBA00023170"/>
    </source>
</evidence>
<feature type="transmembrane region" description="Helical" evidence="10">
    <location>
        <begin position="12"/>
        <end position="33"/>
    </location>
</feature>
<keyword evidence="2" id="KW-1003">Cell membrane</keyword>
<dbReference type="OrthoDB" id="6021576at2759"/>
<dbReference type="PROSITE" id="PS50262">
    <property type="entry name" value="G_PROTEIN_RECEP_F1_2"/>
    <property type="match status" value="1"/>
</dbReference>
<evidence type="ECO:0000256" key="2">
    <source>
        <dbReference type="ARBA" id="ARBA00022475"/>
    </source>
</evidence>
<evidence type="ECO:0000256" key="6">
    <source>
        <dbReference type="ARBA" id="ARBA00023136"/>
    </source>
</evidence>
<feature type="domain" description="G-protein coupled receptors family 1 profile" evidence="11">
    <location>
        <begin position="25"/>
        <end position="286"/>
    </location>
</feature>
<feature type="transmembrane region" description="Helical" evidence="10">
    <location>
        <begin position="235"/>
        <end position="255"/>
    </location>
</feature>
<sequence length="390" mass="44695">MGQYTPEAIAETTFMIFICILASFGNISLFIVVFTNSNLKSISNYYVLSLAAADLMVVLVSGPVTASSMLKGKWEFGETACTLFGFITLLTFVASVNSLATIALNRYFFIVKWKEYKNIFNKRRSFLYGACTWGFSIFISILPLFGWGKFDYIPEKSYCFVLWPANVYYMYFMVIICFCGPLSAMLICYYKILTFTRNLKRKLFMSKTNPSSKKKFFKREARVVSPEETKLTNTLLIVVACFVFCWAPFAITMFFDVYHPHPIPREVHVGSLLLGYLNSMCNPILYGLRNTSFKKGFKNLYAKCLPCLIRKEEVSYFQSSIDGSENDSNKSKTTKDSYCFKNSFENVIENKEVPAEEQECHHPSIIFNHRVSPTFKDVGVFLSEKRVTTV</sequence>
<evidence type="ECO:0000256" key="3">
    <source>
        <dbReference type="ARBA" id="ARBA00022692"/>
    </source>
</evidence>
<dbReference type="OMA" id="ANMTFFI"/>
<dbReference type="PRINTS" id="PR00237">
    <property type="entry name" value="GPCRRHODOPSN"/>
</dbReference>
<comment type="similarity">
    <text evidence="9">Belongs to the G-protein coupled receptor 1 family.</text>
</comment>
<feature type="transmembrane region" description="Helical" evidence="10">
    <location>
        <begin position="45"/>
        <end position="64"/>
    </location>
</feature>
<dbReference type="EnsemblMetazoa" id="XM_021044272.2">
    <property type="protein sequence ID" value="XP_020899931.1"/>
    <property type="gene ID" value="LOC110238579"/>
</dbReference>
<dbReference type="InterPro" id="IPR017452">
    <property type="entry name" value="GPCR_Rhodpsn_7TM"/>
</dbReference>
<accession>A0A913X6Y5</accession>
<organism evidence="12 13">
    <name type="scientific">Exaiptasia diaphana</name>
    <name type="common">Tropical sea anemone</name>
    <name type="synonym">Aiptasia pulchella</name>
    <dbReference type="NCBI Taxonomy" id="2652724"/>
    <lineage>
        <taxon>Eukaryota</taxon>
        <taxon>Metazoa</taxon>
        <taxon>Cnidaria</taxon>
        <taxon>Anthozoa</taxon>
        <taxon>Hexacorallia</taxon>
        <taxon>Actiniaria</taxon>
        <taxon>Aiptasiidae</taxon>
        <taxon>Exaiptasia</taxon>
    </lineage>
</organism>
<protein>
    <recommendedName>
        <fullName evidence="11">G-protein coupled receptors family 1 profile domain-containing protein</fullName>
    </recommendedName>
</protein>
<dbReference type="PANTHER" id="PTHR22752:SF14">
    <property type="entry name" value="G-PROTEIN COUPLED RECEPTORS FAMILY 1 PROFILE DOMAIN-CONTAINING PROTEIN"/>
    <property type="match status" value="1"/>
</dbReference>
<evidence type="ECO:0000256" key="10">
    <source>
        <dbReference type="SAM" id="Phobius"/>
    </source>
</evidence>
<dbReference type="CDD" id="cd00637">
    <property type="entry name" value="7tm_classA_rhodopsin-like"/>
    <property type="match status" value="1"/>
</dbReference>
<evidence type="ECO:0000259" key="11">
    <source>
        <dbReference type="PROSITE" id="PS50262"/>
    </source>
</evidence>
<evidence type="ECO:0000256" key="8">
    <source>
        <dbReference type="ARBA" id="ARBA00023224"/>
    </source>
</evidence>
<name>A0A913X6Y5_EXADI</name>
<keyword evidence="3 9" id="KW-0812">Transmembrane</keyword>
<feature type="transmembrane region" description="Helical" evidence="10">
    <location>
        <begin position="168"/>
        <end position="192"/>
    </location>
</feature>
<evidence type="ECO:0000313" key="12">
    <source>
        <dbReference type="EnsemblMetazoa" id="XP_020899923.1"/>
    </source>
</evidence>
<dbReference type="SUPFAM" id="SSF81321">
    <property type="entry name" value="Family A G protein-coupled receptor-like"/>
    <property type="match status" value="1"/>
</dbReference>
<dbReference type="InterPro" id="IPR000276">
    <property type="entry name" value="GPCR_Rhodpsn"/>
</dbReference>
<dbReference type="GO" id="GO:0005886">
    <property type="term" value="C:plasma membrane"/>
    <property type="evidence" value="ECO:0007669"/>
    <property type="project" value="UniProtKB-SubCell"/>
</dbReference>
<dbReference type="PROSITE" id="PS00237">
    <property type="entry name" value="G_PROTEIN_RECEP_F1_1"/>
    <property type="match status" value="1"/>
</dbReference>
<evidence type="ECO:0000256" key="9">
    <source>
        <dbReference type="RuleBase" id="RU000688"/>
    </source>
</evidence>
<comment type="subcellular location">
    <subcellularLocation>
        <location evidence="1">Cell membrane</location>
        <topology evidence="1">Multi-pass membrane protein</topology>
    </subcellularLocation>
</comment>
<evidence type="ECO:0000256" key="4">
    <source>
        <dbReference type="ARBA" id="ARBA00022989"/>
    </source>
</evidence>
<feature type="transmembrane region" description="Helical" evidence="10">
    <location>
        <begin position="267"/>
        <end position="288"/>
    </location>
</feature>
<keyword evidence="4 10" id="KW-1133">Transmembrane helix</keyword>
<evidence type="ECO:0000256" key="5">
    <source>
        <dbReference type="ARBA" id="ARBA00023040"/>
    </source>
</evidence>
<keyword evidence="6 10" id="KW-0472">Membrane</keyword>
<keyword evidence="5 9" id="KW-0297">G-protein coupled receptor</keyword>
<dbReference type="RefSeq" id="XP_020899923.1">
    <property type="nucleotide sequence ID" value="XM_021044264.2"/>
</dbReference>
<evidence type="ECO:0000256" key="1">
    <source>
        <dbReference type="ARBA" id="ARBA00004651"/>
    </source>
</evidence>
<reference evidence="12" key="1">
    <citation type="submission" date="2022-11" db="UniProtKB">
        <authorList>
            <consortium name="EnsemblMetazoa"/>
        </authorList>
    </citation>
    <scope>IDENTIFICATION</scope>
</reference>
<dbReference type="KEGG" id="epa:110238579"/>
<feature type="transmembrane region" description="Helical" evidence="10">
    <location>
        <begin position="126"/>
        <end position="148"/>
    </location>
</feature>
<dbReference type="GeneID" id="110238579"/>
<dbReference type="Proteomes" id="UP000887567">
    <property type="component" value="Unplaced"/>
</dbReference>
<keyword evidence="8 9" id="KW-0807">Transducer</keyword>
<dbReference type="Gene3D" id="1.20.1070.10">
    <property type="entry name" value="Rhodopsin 7-helix transmembrane proteins"/>
    <property type="match status" value="1"/>
</dbReference>
<keyword evidence="13" id="KW-1185">Reference proteome</keyword>
<keyword evidence="7 9" id="KW-0675">Receptor</keyword>
<evidence type="ECO:0000313" key="13">
    <source>
        <dbReference type="Proteomes" id="UP000887567"/>
    </source>
</evidence>
<dbReference type="RefSeq" id="XP_020899931.1">
    <property type="nucleotide sequence ID" value="XM_021044272.2"/>
</dbReference>
<feature type="transmembrane region" description="Helical" evidence="10">
    <location>
        <begin position="84"/>
        <end position="105"/>
    </location>
</feature>